<sequence length="214" mass="23247">ACAEGMRKFTTEIFDTGIALLAYAVMLLGYDWRLALLCLVFAPISYYIAEQMKTLVQRTGAANKESTGRLSAATLDRVSGALTYRVYGCEPQRDAAYEACLQDYERTAVKAGLPVAAMPPLYGVISMTGVLFIFTFGARNVAGTGWAAWDIAAFTTFLSCFGKLAVKSSHAAKLFNAVQKAQVSWGRIKPLMRQPDPLPEETPGQAGNPDREQA</sequence>
<name>K1T1H0_9ZZZZ</name>
<feature type="non-terminal residue" evidence="7">
    <location>
        <position position="214"/>
    </location>
</feature>
<protein>
    <submittedName>
        <fullName evidence="7">ABC transporter, permease/ATP-binding protein</fullName>
    </submittedName>
</protein>
<feature type="region of interest" description="Disordered" evidence="4">
    <location>
        <begin position="192"/>
        <end position="214"/>
    </location>
</feature>
<dbReference type="Pfam" id="PF00664">
    <property type="entry name" value="ABC_membrane"/>
    <property type="match status" value="1"/>
</dbReference>
<evidence type="ECO:0000256" key="5">
    <source>
        <dbReference type="SAM" id="Phobius"/>
    </source>
</evidence>
<evidence type="ECO:0000256" key="4">
    <source>
        <dbReference type="SAM" id="MobiDB-lite"/>
    </source>
</evidence>
<evidence type="ECO:0000256" key="2">
    <source>
        <dbReference type="ARBA" id="ARBA00022989"/>
    </source>
</evidence>
<evidence type="ECO:0000259" key="6">
    <source>
        <dbReference type="PROSITE" id="PS50929"/>
    </source>
</evidence>
<feature type="domain" description="ABC transmembrane type-1" evidence="6">
    <location>
        <begin position="13"/>
        <end position="180"/>
    </location>
</feature>
<dbReference type="Gene3D" id="1.20.1560.10">
    <property type="entry name" value="ABC transporter type 1, transmembrane domain"/>
    <property type="match status" value="1"/>
</dbReference>
<dbReference type="InterPro" id="IPR036640">
    <property type="entry name" value="ABC1_TM_sf"/>
</dbReference>
<feature type="transmembrane region" description="Helical" evidence="5">
    <location>
        <begin position="111"/>
        <end position="134"/>
    </location>
</feature>
<feature type="transmembrane region" description="Helical" evidence="5">
    <location>
        <begin position="32"/>
        <end position="49"/>
    </location>
</feature>
<organism evidence="7">
    <name type="scientific">human gut metagenome</name>
    <dbReference type="NCBI Taxonomy" id="408170"/>
    <lineage>
        <taxon>unclassified sequences</taxon>
        <taxon>metagenomes</taxon>
        <taxon>organismal metagenomes</taxon>
    </lineage>
</organism>
<dbReference type="InterPro" id="IPR011527">
    <property type="entry name" value="ABC1_TM_dom"/>
</dbReference>
<evidence type="ECO:0000256" key="1">
    <source>
        <dbReference type="ARBA" id="ARBA00022692"/>
    </source>
</evidence>
<gene>
    <name evidence="7" type="ORF">OBE_09228</name>
</gene>
<keyword evidence="1 5" id="KW-0812">Transmembrane</keyword>
<keyword evidence="7" id="KW-0547">Nucleotide-binding</keyword>
<comment type="caution">
    <text evidence="7">The sequence shown here is derived from an EMBL/GenBank/DDBJ whole genome shotgun (WGS) entry which is preliminary data.</text>
</comment>
<feature type="non-terminal residue" evidence="7">
    <location>
        <position position="1"/>
    </location>
</feature>
<proteinExistence type="predicted"/>
<evidence type="ECO:0000313" key="7">
    <source>
        <dbReference type="EMBL" id="EKC59925.1"/>
    </source>
</evidence>
<dbReference type="GO" id="GO:0016020">
    <property type="term" value="C:membrane"/>
    <property type="evidence" value="ECO:0007669"/>
    <property type="project" value="InterPro"/>
</dbReference>
<dbReference type="EMBL" id="AJWZ01006389">
    <property type="protein sequence ID" value="EKC59925.1"/>
    <property type="molecule type" value="Genomic_DNA"/>
</dbReference>
<dbReference type="GO" id="GO:0140359">
    <property type="term" value="F:ABC-type transporter activity"/>
    <property type="evidence" value="ECO:0007669"/>
    <property type="project" value="InterPro"/>
</dbReference>
<dbReference type="PROSITE" id="PS50929">
    <property type="entry name" value="ABC_TM1F"/>
    <property type="match status" value="1"/>
</dbReference>
<reference evidence="7" key="1">
    <citation type="journal article" date="2013" name="Environ. Microbiol.">
        <title>Microbiota from the distal guts of lean and obese adolescents exhibit partial functional redundancy besides clear differences in community structure.</title>
        <authorList>
            <person name="Ferrer M."/>
            <person name="Ruiz A."/>
            <person name="Lanza F."/>
            <person name="Haange S.B."/>
            <person name="Oberbach A."/>
            <person name="Till H."/>
            <person name="Bargiela R."/>
            <person name="Campoy C."/>
            <person name="Segura M.T."/>
            <person name="Richter M."/>
            <person name="von Bergen M."/>
            <person name="Seifert J."/>
            <person name="Suarez A."/>
        </authorList>
    </citation>
    <scope>NUCLEOTIDE SEQUENCE</scope>
</reference>
<evidence type="ECO:0000256" key="3">
    <source>
        <dbReference type="ARBA" id="ARBA00023136"/>
    </source>
</evidence>
<accession>K1T1H0</accession>
<dbReference type="GO" id="GO:0005524">
    <property type="term" value="F:ATP binding"/>
    <property type="evidence" value="ECO:0007669"/>
    <property type="project" value="UniProtKB-KW"/>
</dbReference>
<dbReference type="SUPFAM" id="SSF90123">
    <property type="entry name" value="ABC transporter transmembrane region"/>
    <property type="match status" value="1"/>
</dbReference>
<dbReference type="AlphaFoldDB" id="K1T1H0"/>
<keyword evidence="3 5" id="KW-0472">Membrane</keyword>
<keyword evidence="2 5" id="KW-1133">Transmembrane helix</keyword>
<keyword evidence="7" id="KW-0067">ATP-binding</keyword>
<feature type="transmembrane region" description="Helical" evidence="5">
    <location>
        <begin position="146"/>
        <end position="166"/>
    </location>
</feature>